<dbReference type="Pfam" id="PF13098">
    <property type="entry name" value="Thioredoxin_2"/>
    <property type="match status" value="1"/>
</dbReference>
<sequence>MSPFHKRIYSGISLVLLLFGCLFQVQAQKKPGIAFLAASSWEKVLAKAKQERKAVFLYVSTPGCRHCAHMEKDIFPMPEVARFYNATFVSHKINIEDKAQGEALAKQYGITAYPTYLYLSKDGELLHQSGGSKPAAEFILDGKNAFDPTKALLSLKRRYDTGDRSPSLLFHYSNALNLAHQANSPKETVVAEYLATQTPQQLASEENLRYLFSQYLGFHSPATQYFLRNQPRFSPLFKEEEVAHKAKRIITNTAQHAGTQNDTRLLQEVKHAIAAHFKDTSQLSALTTIYFYAGRHDWLPYAKATLEYSQTKANGDWQTLYESAMYLNAFAEDKEALSLGAKIMQQVIPLHKNYENLYLYAQLLQKTGNYSLALQTAKEAIAVAAQHNEDSRQARDLQMKLESRK</sequence>
<dbReference type="InterPro" id="IPR012336">
    <property type="entry name" value="Thioredoxin-like_fold"/>
</dbReference>
<dbReference type="InterPro" id="IPR013766">
    <property type="entry name" value="Thioredoxin_domain"/>
</dbReference>
<dbReference type="EMBL" id="JACOAF010000030">
    <property type="protein sequence ID" value="MBC3540540.1"/>
    <property type="molecule type" value="Genomic_DNA"/>
</dbReference>
<dbReference type="Gene3D" id="3.40.30.10">
    <property type="entry name" value="Glutaredoxin"/>
    <property type="match status" value="1"/>
</dbReference>
<reference evidence="2 3" key="1">
    <citation type="journal article" date="2019" name="Int. J. Syst. Evol. Microbiol.">
        <title>Rufibacter sediminis sp. nov., isolated from freshwater lake sediment.</title>
        <authorList>
            <person name="Qu J.H."/>
            <person name="Zhang L.J."/>
            <person name="Fu Y.H."/>
            <person name="Li H.F."/>
        </authorList>
    </citation>
    <scope>NUCLEOTIDE SEQUENCE [LARGE SCALE GENOMIC DNA]</scope>
    <source>
        <strain evidence="2 3">H-1</strain>
    </source>
</reference>
<dbReference type="SUPFAM" id="SSF52833">
    <property type="entry name" value="Thioredoxin-like"/>
    <property type="match status" value="1"/>
</dbReference>
<dbReference type="PROSITE" id="PS51257">
    <property type="entry name" value="PROKAR_LIPOPROTEIN"/>
    <property type="match status" value="1"/>
</dbReference>
<dbReference type="RefSeq" id="WP_186638472.1">
    <property type="nucleotide sequence ID" value="NZ_JACOAF010000030.1"/>
</dbReference>
<feature type="domain" description="Thioredoxin" evidence="1">
    <location>
        <begin position="24"/>
        <end position="151"/>
    </location>
</feature>
<proteinExistence type="predicted"/>
<name>A0ABR6VUE5_9BACT</name>
<evidence type="ECO:0000313" key="3">
    <source>
        <dbReference type="Proteomes" id="UP000659698"/>
    </source>
</evidence>
<accession>A0ABR6VUE5</accession>
<evidence type="ECO:0000313" key="2">
    <source>
        <dbReference type="EMBL" id="MBC3540540.1"/>
    </source>
</evidence>
<evidence type="ECO:0000259" key="1">
    <source>
        <dbReference type="PROSITE" id="PS51352"/>
    </source>
</evidence>
<keyword evidence="3" id="KW-1185">Reference proteome</keyword>
<dbReference type="PROSITE" id="PS51352">
    <property type="entry name" value="THIOREDOXIN_2"/>
    <property type="match status" value="1"/>
</dbReference>
<protein>
    <submittedName>
        <fullName evidence="2">Thioredoxin fold domain-containing protein</fullName>
    </submittedName>
</protein>
<organism evidence="2 3">
    <name type="scientific">Rufibacter sediminis</name>
    <dbReference type="NCBI Taxonomy" id="2762756"/>
    <lineage>
        <taxon>Bacteria</taxon>
        <taxon>Pseudomonadati</taxon>
        <taxon>Bacteroidota</taxon>
        <taxon>Cytophagia</taxon>
        <taxon>Cytophagales</taxon>
        <taxon>Hymenobacteraceae</taxon>
        <taxon>Rufibacter</taxon>
    </lineage>
</organism>
<comment type="caution">
    <text evidence="2">The sequence shown here is derived from an EMBL/GenBank/DDBJ whole genome shotgun (WGS) entry which is preliminary data.</text>
</comment>
<gene>
    <name evidence="2" type="ORF">H7U12_12680</name>
</gene>
<dbReference type="InterPro" id="IPR036249">
    <property type="entry name" value="Thioredoxin-like_sf"/>
</dbReference>
<dbReference type="Proteomes" id="UP000659698">
    <property type="component" value="Unassembled WGS sequence"/>
</dbReference>